<organism evidence="2 3">
    <name type="scientific">Calycina marina</name>
    <dbReference type="NCBI Taxonomy" id="1763456"/>
    <lineage>
        <taxon>Eukaryota</taxon>
        <taxon>Fungi</taxon>
        <taxon>Dikarya</taxon>
        <taxon>Ascomycota</taxon>
        <taxon>Pezizomycotina</taxon>
        <taxon>Leotiomycetes</taxon>
        <taxon>Helotiales</taxon>
        <taxon>Pezizellaceae</taxon>
        <taxon>Calycina</taxon>
    </lineage>
</organism>
<keyword evidence="3" id="KW-1185">Reference proteome</keyword>
<keyword evidence="1" id="KW-0732">Signal</keyword>
<evidence type="ECO:0000256" key="1">
    <source>
        <dbReference type="SAM" id="SignalP"/>
    </source>
</evidence>
<dbReference type="EMBL" id="MU254376">
    <property type="protein sequence ID" value="KAG9240671.1"/>
    <property type="molecule type" value="Genomic_DNA"/>
</dbReference>
<reference evidence="2" key="1">
    <citation type="journal article" date="2021" name="IMA Fungus">
        <title>Genomic characterization of three marine fungi, including Emericellopsis atlantica sp. nov. with signatures of a generalist lifestyle and marine biomass degradation.</title>
        <authorList>
            <person name="Hagestad O.C."/>
            <person name="Hou L."/>
            <person name="Andersen J.H."/>
            <person name="Hansen E.H."/>
            <person name="Altermark B."/>
            <person name="Li C."/>
            <person name="Kuhnert E."/>
            <person name="Cox R.J."/>
            <person name="Crous P.W."/>
            <person name="Spatafora J.W."/>
            <person name="Lail K."/>
            <person name="Amirebrahimi M."/>
            <person name="Lipzen A."/>
            <person name="Pangilinan J."/>
            <person name="Andreopoulos W."/>
            <person name="Hayes R.D."/>
            <person name="Ng V."/>
            <person name="Grigoriev I.V."/>
            <person name="Jackson S.A."/>
            <person name="Sutton T.D.S."/>
            <person name="Dobson A.D.W."/>
            <person name="Rama T."/>
        </authorList>
    </citation>
    <scope>NUCLEOTIDE SEQUENCE</scope>
    <source>
        <strain evidence="2">TRa3180A</strain>
    </source>
</reference>
<gene>
    <name evidence="2" type="ORF">BJ878DRAFT_276271</name>
</gene>
<feature type="signal peptide" evidence="1">
    <location>
        <begin position="1"/>
        <end position="17"/>
    </location>
</feature>
<name>A0A9P7YVY0_9HELO</name>
<dbReference type="AlphaFoldDB" id="A0A9P7YVY0"/>
<protein>
    <recommendedName>
        <fullName evidence="4">Secreted protein</fullName>
    </recommendedName>
</protein>
<comment type="caution">
    <text evidence="2">The sequence shown here is derived from an EMBL/GenBank/DDBJ whole genome shotgun (WGS) entry which is preliminary data.</text>
</comment>
<proteinExistence type="predicted"/>
<dbReference type="Proteomes" id="UP000887226">
    <property type="component" value="Unassembled WGS sequence"/>
</dbReference>
<sequence length="93" mass="10203">MVLLGSVLLSTVRIVFAESLARHHNIVVALAATCYNYSHRTGKSVGKLFQILSVVCLGPSFNGREGDIFLIYMVACTSRSWTMPCLFILLALP</sequence>
<evidence type="ECO:0000313" key="2">
    <source>
        <dbReference type="EMBL" id="KAG9240671.1"/>
    </source>
</evidence>
<evidence type="ECO:0008006" key="4">
    <source>
        <dbReference type="Google" id="ProtNLM"/>
    </source>
</evidence>
<evidence type="ECO:0000313" key="3">
    <source>
        <dbReference type="Proteomes" id="UP000887226"/>
    </source>
</evidence>
<accession>A0A9P7YVY0</accession>
<feature type="chain" id="PRO_5040202172" description="Secreted protein" evidence="1">
    <location>
        <begin position="18"/>
        <end position="93"/>
    </location>
</feature>